<feature type="compositionally biased region" description="Low complexity" evidence="1">
    <location>
        <begin position="155"/>
        <end position="174"/>
    </location>
</feature>
<reference evidence="2" key="2">
    <citation type="submission" date="2016-05" db="EMBL/GenBank/DDBJ databases">
        <title>Comparative analysis highlights variable genome content of wheat rusts and divergence of the mating loci.</title>
        <authorList>
            <person name="Cuomo C.A."/>
            <person name="Bakkeren G."/>
            <person name="Szabo L."/>
            <person name="Khalil H."/>
            <person name="Joly D."/>
            <person name="Goldberg J."/>
            <person name="Young S."/>
            <person name="Zeng Q."/>
            <person name="Fellers J."/>
        </authorList>
    </citation>
    <scope>NUCLEOTIDE SEQUENCE [LARGE SCALE GENOMIC DNA]</scope>
    <source>
        <strain evidence="2">1-1 BBBD Race 1</strain>
    </source>
</reference>
<feature type="region of interest" description="Disordered" evidence="1">
    <location>
        <begin position="63"/>
        <end position="217"/>
    </location>
</feature>
<feature type="compositionally biased region" description="Low complexity" evidence="1">
    <location>
        <begin position="129"/>
        <end position="144"/>
    </location>
</feature>
<feature type="compositionally biased region" description="Pro residues" evidence="1">
    <location>
        <begin position="145"/>
        <end position="154"/>
    </location>
</feature>
<accession>A0A180G2Y4</accession>
<feature type="compositionally biased region" description="Low complexity" evidence="1">
    <location>
        <begin position="104"/>
        <end position="117"/>
    </location>
</feature>
<feature type="non-terminal residue" evidence="2">
    <location>
        <position position="359"/>
    </location>
</feature>
<organism evidence="2">
    <name type="scientific">Puccinia triticina (isolate 1-1 / race 1 (BBBD))</name>
    <name type="common">Brown leaf rust fungus</name>
    <dbReference type="NCBI Taxonomy" id="630390"/>
    <lineage>
        <taxon>Eukaryota</taxon>
        <taxon>Fungi</taxon>
        <taxon>Dikarya</taxon>
        <taxon>Basidiomycota</taxon>
        <taxon>Pucciniomycotina</taxon>
        <taxon>Pucciniomycetes</taxon>
        <taxon>Pucciniales</taxon>
        <taxon>Pucciniaceae</taxon>
        <taxon>Puccinia</taxon>
    </lineage>
</organism>
<proteinExistence type="predicted"/>
<keyword evidence="4" id="KW-1185">Reference proteome</keyword>
<evidence type="ECO:0000256" key="1">
    <source>
        <dbReference type="SAM" id="MobiDB-lite"/>
    </source>
</evidence>
<dbReference type="Proteomes" id="UP000005240">
    <property type="component" value="Unassembled WGS sequence"/>
</dbReference>
<evidence type="ECO:0000313" key="3">
    <source>
        <dbReference type="EnsemblFungi" id="PTTG_11777-t43_1-p1"/>
    </source>
</evidence>
<reference evidence="2" key="1">
    <citation type="submission" date="2009-11" db="EMBL/GenBank/DDBJ databases">
        <authorList>
            <consortium name="The Broad Institute Genome Sequencing Platform"/>
            <person name="Ward D."/>
            <person name="Feldgarden M."/>
            <person name="Earl A."/>
            <person name="Young S.K."/>
            <person name="Zeng Q."/>
            <person name="Koehrsen M."/>
            <person name="Alvarado L."/>
            <person name="Berlin A."/>
            <person name="Bochicchio J."/>
            <person name="Borenstein D."/>
            <person name="Chapman S.B."/>
            <person name="Chen Z."/>
            <person name="Engels R."/>
            <person name="Freedman E."/>
            <person name="Gellesch M."/>
            <person name="Goldberg J."/>
            <person name="Griggs A."/>
            <person name="Gujja S."/>
            <person name="Heilman E."/>
            <person name="Heiman D."/>
            <person name="Hepburn T."/>
            <person name="Howarth C."/>
            <person name="Jen D."/>
            <person name="Larson L."/>
            <person name="Lewis B."/>
            <person name="Mehta T."/>
            <person name="Park D."/>
            <person name="Pearson M."/>
            <person name="Roberts A."/>
            <person name="Saif S."/>
            <person name="Shea T."/>
            <person name="Shenoy N."/>
            <person name="Sisk P."/>
            <person name="Stolte C."/>
            <person name="Sykes S."/>
            <person name="Thomson T."/>
            <person name="Walk T."/>
            <person name="White J."/>
            <person name="Yandava C."/>
            <person name="Izard J."/>
            <person name="Baranova O.V."/>
            <person name="Blanton J.M."/>
            <person name="Tanner A.C."/>
            <person name="Dewhirst F.E."/>
            <person name="Haas B."/>
            <person name="Nusbaum C."/>
            <person name="Birren B."/>
        </authorList>
    </citation>
    <scope>NUCLEOTIDE SEQUENCE [LARGE SCALE GENOMIC DNA]</scope>
    <source>
        <strain evidence="2">1-1 BBBD Race 1</strain>
    </source>
</reference>
<evidence type="ECO:0000313" key="2">
    <source>
        <dbReference type="EMBL" id="OAV86782.1"/>
    </source>
</evidence>
<dbReference type="AlphaFoldDB" id="A0A180G2Y4"/>
<reference evidence="3 4" key="3">
    <citation type="journal article" date="2017" name="G3 (Bethesda)">
        <title>Comparative analysis highlights variable genome content of wheat rusts and divergence of the mating loci.</title>
        <authorList>
            <person name="Cuomo C.A."/>
            <person name="Bakkeren G."/>
            <person name="Khalil H.B."/>
            <person name="Panwar V."/>
            <person name="Joly D."/>
            <person name="Linning R."/>
            <person name="Sakthikumar S."/>
            <person name="Song X."/>
            <person name="Adiconis X."/>
            <person name="Fan L."/>
            <person name="Goldberg J.M."/>
            <person name="Levin J.Z."/>
            <person name="Young S."/>
            <person name="Zeng Q."/>
            <person name="Anikster Y."/>
            <person name="Bruce M."/>
            <person name="Wang M."/>
            <person name="Yin C."/>
            <person name="McCallum B."/>
            <person name="Szabo L.J."/>
            <person name="Hulbert S."/>
            <person name="Chen X."/>
            <person name="Fellers J.P."/>
        </authorList>
    </citation>
    <scope>NUCLEOTIDE SEQUENCE</scope>
    <source>
        <strain evidence="3">isolate 1-1 / race 1 (BBBD)</strain>
        <strain evidence="4">Isolate 1-1 / race 1 (BBBD)</strain>
    </source>
</reference>
<dbReference type="EnsemblFungi" id="PTTG_11777-t43_1">
    <property type="protein sequence ID" value="PTTG_11777-t43_1-p1"/>
    <property type="gene ID" value="PTTG_11777"/>
</dbReference>
<feature type="region of interest" description="Disordered" evidence="1">
    <location>
        <begin position="240"/>
        <end position="359"/>
    </location>
</feature>
<protein>
    <submittedName>
        <fullName evidence="2 3">Uncharacterized protein</fullName>
    </submittedName>
</protein>
<evidence type="ECO:0000313" key="4">
    <source>
        <dbReference type="Proteomes" id="UP000005240"/>
    </source>
</evidence>
<dbReference type="VEuPathDB" id="FungiDB:PTTG_11777"/>
<sequence length="359" mass="37917">MTIIFPHFQFKNRTLFLRMNTRHTVSSRNFLFLAFFFLIVSNSVFTFRTKNSQTNTRLQLRSMVPETRMPIAANRRLTKRTFGPKPDTPGPKPDSPLKDGLPPKGSLPSGDLDLGLSGDKDKGPPPKSGSPGKDSGKPLDLGAPLPKPGPPKSGPPSKLGPLPKPGPLLGSESSEISGNVETKTIRIGGGKDCDKKKKINKNPPEKSTDDSQLEISGPTVIKIEVVSGGCSTCCKTCTEDKLKEATDSPPPKKKTPDEPIPEISSGKGGDKPPSLSPPPVKSNSTGPSLLPDKPNSTGISPPPEKPKTPSPPPTITSPSSDKPSPAIKPPTPSPSPKPSPPPPPPPPPKDSGASRQMQT</sequence>
<feature type="compositionally biased region" description="Pro residues" evidence="1">
    <location>
        <begin position="300"/>
        <end position="315"/>
    </location>
</feature>
<dbReference type="EMBL" id="ADAS02000815">
    <property type="protein sequence ID" value="OAV86782.1"/>
    <property type="molecule type" value="Genomic_DNA"/>
</dbReference>
<feature type="compositionally biased region" description="Pro residues" evidence="1">
    <location>
        <begin position="326"/>
        <end position="349"/>
    </location>
</feature>
<feature type="compositionally biased region" description="Low complexity" evidence="1">
    <location>
        <begin position="316"/>
        <end position="325"/>
    </location>
</feature>
<name>A0A180G2Y4_PUCT1</name>
<gene>
    <name evidence="2" type="ORF">PTTG_11777</name>
</gene>
<reference evidence="3" key="4">
    <citation type="submission" date="2025-05" db="UniProtKB">
        <authorList>
            <consortium name="EnsemblFungi"/>
        </authorList>
    </citation>
    <scope>IDENTIFICATION</scope>
    <source>
        <strain evidence="3">isolate 1-1 / race 1 (BBBD)</strain>
    </source>
</reference>